<dbReference type="AlphaFoldDB" id="A0A239IMW4"/>
<accession>A0A239IMW4</accession>
<gene>
    <name evidence="1" type="ORF">SAMN06265795_11035</name>
</gene>
<dbReference type="RefSeq" id="WP_089400108.1">
    <property type="nucleotide sequence ID" value="NZ_FZOT01000010.1"/>
</dbReference>
<proteinExistence type="predicted"/>
<evidence type="ECO:0000313" key="2">
    <source>
        <dbReference type="Proteomes" id="UP000198284"/>
    </source>
</evidence>
<evidence type="ECO:0000313" key="1">
    <source>
        <dbReference type="EMBL" id="SNS94927.1"/>
    </source>
</evidence>
<name>A0A239IMW4_9BURK</name>
<dbReference type="EMBL" id="FZOT01000010">
    <property type="protein sequence ID" value="SNS94927.1"/>
    <property type="molecule type" value="Genomic_DNA"/>
</dbReference>
<keyword evidence="2" id="KW-1185">Reference proteome</keyword>
<organism evidence="1 2">
    <name type="scientific">Noviherbaspirillum humi</name>
    <dbReference type="NCBI Taxonomy" id="1688639"/>
    <lineage>
        <taxon>Bacteria</taxon>
        <taxon>Pseudomonadati</taxon>
        <taxon>Pseudomonadota</taxon>
        <taxon>Betaproteobacteria</taxon>
        <taxon>Burkholderiales</taxon>
        <taxon>Oxalobacteraceae</taxon>
        <taxon>Noviherbaspirillum</taxon>
    </lineage>
</organism>
<dbReference type="Proteomes" id="UP000198284">
    <property type="component" value="Unassembled WGS sequence"/>
</dbReference>
<dbReference type="Gene3D" id="3.40.50.1440">
    <property type="entry name" value="Tubulin/FtsZ, GTPase domain"/>
    <property type="match status" value="1"/>
</dbReference>
<dbReference type="SUPFAM" id="SSF52490">
    <property type="entry name" value="Tubulin nucleotide-binding domain-like"/>
    <property type="match status" value="1"/>
</dbReference>
<reference evidence="1 2" key="1">
    <citation type="submission" date="2017-06" db="EMBL/GenBank/DDBJ databases">
        <authorList>
            <person name="Kim H.J."/>
            <person name="Triplett B.A."/>
        </authorList>
    </citation>
    <scope>NUCLEOTIDE SEQUENCE [LARGE SCALE GENOMIC DNA]</scope>
    <source>
        <strain evidence="1 2">U15</strain>
    </source>
</reference>
<protein>
    <submittedName>
        <fullName evidence="1">Uncharacterized protein</fullName>
    </submittedName>
</protein>
<dbReference type="InterPro" id="IPR036525">
    <property type="entry name" value="Tubulin/FtsZ_GTPase_sf"/>
</dbReference>
<sequence>MTDSSAKIGVRHRIADPNSAPRSIKFVGLGHGGHRMACAVARHRMRNVEVLTPETQAAVTPLGQEGEPAELLRAIGVENSAMMKVMQGANMVFIAAAVGDDLSFAPLVGNLSRRMGVLVTAILIQPADLDDAAARAERAALRKASDLLVIASDESYALDMLSALGA</sequence>